<dbReference type="FunFam" id="3.90.650.10:FF:000011">
    <property type="entry name" value="Phosphoribosylformylglycinamidine cyclo-ligase"/>
    <property type="match status" value="1"/>
</dbReference>
<dbReference type="SUPFAM" id="SSF56042">
    <property type="entry name" value="PurM C-terminal domain-like"/>
    <property type="match status" value="1"/>
</dbReference>
<dbReference type="PANTHER" id="PTHR10520">
    <property type="entry name" value="TRIFUNCTIONAL PURINE BIOSYNTHETIC PROTEIN ADENOSINE-3-RELATED"/>
    <property type="match status" value="1"/>
</dbReference>
<feature type="domain" description="PurM-like C-terminal" evidence="17">
    <location>
        <begin position="180"/>
        <end position="338"/>
    </location>
</feature>
<evidence type="ECO:0000256" key="6">
    <source>
        <dbReference type="ARBA" id="ARBA00022490"/>
    </source>
</evidence>
<evidence type="ECO:0000256" key="9">
    <source>
        <dbReference type="ARBA" id="ARBA00022755"/>
    </source>
</evidence>
<dbReference type="PANTHER" id="PTHR10520:SF12">
    <property type="entry name" value="TRIFUNCTIONAL PURINE BIOSYNTHETIC PROTEIN ADENOSINE-3"/>
    <property type="match status" value="1"/>
</dbReference>
<comment type="subcellular location">
    <subcellularLocation>
        <location evidence="1 15">Cytoplasm</location>
    </subcellularLocation>
</comment>
<evidence type="ECO:0000256" key="5">
    <source>
        <dbReference type="ARBA" id="ARBA00020367"/>
    </source>
</evidence>
<dbReference type="InterPro" id="IPR004733">
    <property type="entry name" value="PurM_cligase"/>
</dbReference>
<dbReference type="Pfam" id="PF00586">
    <property type="entry name" value="AIRS"/>
    <property type="match status" value="1"/>
</dbReference>
<dbReference type="GO" id="GO:0004641">
    <property type="term" value="F:phosphoribosylformylglycinamidine cyclo-ligase activity"/>
    <property type="evidence" value="ECO:0007669"/>
    <property type="project" value="UniProtKB-UniRule"/>
</dbReference>
<dbReference type="HAMAP" id="MF_00741">
    <property type="entry name" value="AIRS"/>
    <property type="match status" value="1"/>
</dbReference>
<comment type="similarity">
    <text evidence="3 15">Belongs to the AIR synthase family.</text>
</comment>
<dbReference type="EMBL" id="CP061839">
    <property type="protein sequence ID" value="QOW59807.1"/>
    <property type="molecule type" value="Genomic_DNA"/>
</dbReference>
<dbReference type="Pfam" id="PF02769">
    <property type="entry name" value="AIRS_C"/>
    <property type="match status" value="1"/>
</dbReference>
<dbReference type="UniPathway" id="UPA00074">
    <property type="reaction ID" value="UER00129"/>
</dbReference>
<evidence type="ECO:0000259" key="17">
    <source>
        <dbReference type="Pfam" id="PF02769"/>
    </source>
</evidence>
<dbReference type="Gene3D" id="3.90.650.10">
    <property type="entry name" value="PurM-like C-terminal domain"/>
    <property type="match status" value="1"/>
</dbReference>
<evidence type="ECO:0000256" key="7">
    <source>
        <dbReference type="ARBA" id="ARBA00022598"/>
    </source>
</evidence>
<comment type="catalytic activity">
    <reaction evidence="14 15">
        <text>2-formamido-N(1)-(5-O-phospho-beta-D-ribosyl)acetamidine + ATP = 5-amino-1-(5-phospho-beta-D-ribosyl)imidazole + ADP + phosphate + H(+)</text>
        <dbReference type="Rhea" id="RHEA:23032"/>
        <dbReference type="ChEBI" id="CHEBI:15378"/>
        <dbReference type="ChEBI" id="CHEBI:30616"/>
        <dbReference type="ChEBI" id="CHEBI:43474"/>
        <dbReference type="ChEBI" id="CHEBI:137981"/>
        <dbReference type="ChEBI" id="CHEBI:147287"/>
        <dbReference type="ChEBI" id="CHEBI:456216"/>
        <dbReference type="EC" id="6.3.3.1"/>
    </reaction>
</comment>
<dbReference type="GO" id="GO:0005524">
    <property type="term" value="F:ATP binding"/>
    <property type="evidence" value="ECO:0007669"/>
    <property type="project" value="UniProtKB-KW"/>
</dbReference>
<evidence type="ECO:0000256" key="2">
    <source>
        <dbReference type="ARBA" id="ARBA00004686"/>
    </source>
</evidence>
<evidence type="ECO:0000256" key="11">
    <source>
        <dbReference type="ARBA" id="ARBA00031908"/>
    </source>
</evidence>
<dbReference type="GO" id="GO:0005829">
    <property type="term" value="C:cytosol"/>
    <property type="evidence" value="ECO:0007669"/>
    <property type="project" value="TreeGrafter"/>
</dbReference>
<dbReference type="CDD" id="cd02196">
    <property type="entry name" value="PurM"/>
    <property type="match status" value="1"/>
</dbReference>
<dbReference type="InterPro" id="IPR016188">
    <property type="entry name" value="PurM-like_N"/>
</dbReference>
<evidence type="ECO:0000259" key="16">
    <source>
        <dbReference type="Pfam" id="PF00586"/>
    </source>
</evidence>
<dbReference type="Gene3D" id="3.30.1330.10">
    <property type="entry name" value="PurM-like, N-terminal domain"/>
    <property type="match status" value="1"/>
</dbReference>
<dbReference type="AlphaFoldDB" id="A0A7S6WNF3"/>
<evidence type="ECO:0000313" key="19">
    <source>
        <dbReference type="Proteomes" id="UP000593915"/>
    </source>
</evidence>
<feature type="domain" description="PurM-like N-terminal" evidence="16">
    <location>
        <begin position="60"/>
        <end position="168"/>
    </location>
</feature>
<proteinExistence type="inferred from homology"/>
<evidence type="ECO:0000256" key="13">
    <source>
        <dbReference type="ARBA" id="ARBA00033093"/>
    </source>
</evidence>
<dbReference type="InterPro" id="IPR010918">
    <property type="entry name" value="PurM-like_C_dom"/>
</dbReference>
<evidence type="ECO:0000256" key="3">
    <source>
        <dbReference type="ARBA" id="ARBA00010280"/>
    </source>
</evidence>
<sequence>METKTDKSSVYSASGVNIDAGNEAVRLMSSAVKSTYTNQVLSELGSFGGLFSAAELLKMNKPVLVGSTDGVGTKVKIAAQAGIYDTIGQDIVNHCIDDILVQGAKPLFFLDYVASSKLNPKMIADIVGGMAKACRESGCALIGGETAEMPGVYMEGEFDIAGTITGVVEQDKILPKKNIQAGDVLIGLKSHSPHTNGYSLIRKAFKDIDLNTVYPELGKPLFEVLLTPHRSYLNIIYPILQEHPEIIKALAHITGGGFLENIPRVTGDGFIIKVKKNAWPVPPLYPLIQKLTGALEDEMYRIFNMGIGMIAIISPENVHSYQSLVGEESWVIGEIKNASSRHEKTITVLE</sequence>
<evidence type="ECO:0000313" key="18">
    <source>
        <dbReference type="EMBL" id="QOW59807.1"/>
    </source>
</evidence>
<evidence type="ECO:0000256" key="10">
    <source>
        <dbReference type="ARBA" id="ARBA00022840"/>
    </source>
</evidence>
<keyword evidence="6 15" id="KW-0963">Cytoplasm</keyword>
<evidence type="ECO:0000256" key="1">
    <source>
        <dbReference type="ARBA" id="ARBA00004496"/>
    </source>
</evidence>
<dbReference type="NCBIfam" id="TIGR00878">
    <property type="entry name" value="purM"/>
    <property type="match status" value="1"/>
</dbReference>
<dbReference type="SUPFAM" id="SSF55326">
    <property type="entry name" value="PurM N-terminal domain-like"/>
    <property type="match status" value="1"/>
</dbReference>
<dbReference type="RefSeq" id="WP_194075454.1">
    <property type="nucleotide sequence ID" value="NZ_CP061839.1"/>
</dbReference>
<reference evidence="18 19" key="1">
    <citation type="submission" date="2020-09" db="EMBL/GenBank/DDBJ databases">
        <title>Characterization of Treponema spp. from bovine digital dermatitis in Korea.</title>
        <authorList>
            <person name="Espiritu H.M."/>
            <person name="Cho Y.I."/>
            <person name="Mamuad L."/>
        </authorList>
    </citation>
    <scope>NUCLEOTIDE SEQUENCE [LARGE SCALE GENOMIC DNA]</scope>
    <source>
        <strain evidence="18 19">KS1</strain>
    </source>
</reference>
<evidence type="ECO:0000256" key="14">
    <source>
        <dbReference type="ARBA" id="ARBA00049057"/>
    </source>
</evidence>
<evidence type="ECO:0000256" key="15">
    <source>
        <dbReference type="HAMAP-Rule" id="MF_00741"/>
    </source>
</evidence>
<name>A0A7S6WNF3_9SPIR</name>
<dbReference type="FunFam" id="3.30.1330.10:FF:000001">
    <property type="entry name" value="Phosphoribosylformylglycinamidine cyclo-ligase"/>
    <property type="match status" value="1"/>
</dbReference>
<dbReference type="InterPro" id="IPR036676">
    <property type="entry name" value="PurM-like_C_sf"/>
</dbReference>
<keyword evidence="9 15" id="KW-0658">Purine biosynthesis</keyword>
<evidence type="ECO:0000256" key="12">
    <source>
        <dbReference type="ARBA" id="ARBA00032931"/>
    </source>
</evidence>
<dbReference type="InterPro" id="IPR036921">
    <property type="entry name" value="PurM-like_N_sf"/>
</dbReference>
<keyword evidence="8 15" id="KW-0547">Nucleotide-binding</keyword>
<gene>
    <name evidence="15" type="primary">purM</name>
    <name evidence="18" type="ORF">IFE08_07970</name>
</gene>
<keyword evidence="10 15" id="KW-0067">ATP-binding</keyword>
<dbReference type="GO" id="GO:0046084">
    <property type="term" value="P:adenine biosynthetic process"/>
    <property type="evidence" value="ECO:0007669"/>
    <property type="project" value="TreeGrafter"/>
</dbReference>
<organism evidence="18 19">
    <name type="scientific">Treponema pedis</name>
    <dbReference type="NCBI Taxonomy" id="409322"/>
    <lineage>
        <taxon>Bacteria</taxon>
        <taxon>Pseudomonadati</taxon>
        <taxon>Spirochaetota</taxon>
        <taxon>Spirochaetia</taxon>
        <taxon>Spirochaetales</taxon>
        <taxon>Treponemataceae</taxon>
        <taxon>Treponema</taxon>
    </lineage>
</organism>
<dbReference type="EC" id="6.3.3.1" evidence="4 15"/>
<keyword evidence="7 15" id="KW-0436">Ligase</keyword>
<evidence type="ECO:0000256" key="8">
    <source>
        <dbReference type="ARBA" id="ARBA00022741"/>
    </source>
</evidence>
<comment type="pathway">
    <text evidence="2 15">Purine metabolism; IMP biosynthesis via de novo pathway; 5-amino-1-(5-phospho-D-ribosyl)imidazole from N(2)-formyl-N(1)-(5-phospho-D-ribosyl)glycinamide: step 2/2.</text>
</comment>
<dbReference type="GO" id="GO:0006189">
    <property type="term" value="P:'de novo' IMP biosynthetic process"/>
    <property type="evidence" value="ECO:0007669"/>
    <property type="project" value="UniProtKB-UniRule"/>
</dbReference>
<evidence type="ECO:0000256" key="4">
    <source>
        <dbReference type="ARBA" id="ARBA00013047"/>
    </source>
</evidence>
<accession>A0A7S6WNF3</accession>
<dbReference type="GO" id="GO:0004637">
    <property type="term" value="F:phosphoribosylamine-glycine ligase activity"/>
    <property type="evidence" value="ECO:0007669"/>
    <property type="project" value="TreeGrafter"/>
</dbReference>
<dbReference type="Proteomes" id="UP000593915">
    <property type="component" value="Chromosome"/>
</dbReference>
<protein>
    <recommendedName>
        <fullName evidence="5 15">Phosphoribosylformylglycinamidine cyclo-ligase</fullName>
        <ecNumber evidence="4 15">6.3.3.1</ecNumber>
    </recommendedName>
    <alternativeName>
        <fullName evidence="12 15">AIR synthase</fullName>
    </alternativeName>
    <alternativeName>
        <fullName evidence="13 15">AIRS</fullName>
    </alternativeName>
    <alternativeName>
        <fullName evidence="11 15">Phosphoribosyl-aminoimidazole synthetase</fullName>
    </alternativeName>
</protein>